<evidence type="ECO:0000256" key="4">
    <source>
        <dbReference type="ARBA" id="ARBA00022842"/>
    </source>
</evidence>
<dbReference type="EC" id="5.6.2.1" evidence="8"/>
<dbReference type="GO" id="GO:0006265">
    <property type="term" value="P:DNA topological change"/>
    <property type="evidence" value="ECO:0007669"/>
    <property type="project" value="UniProtKB-UniRule"/>
</dbReference>
<dbReference type="Gene3D" id="1.10.290.10">
    <property type="entry name" value="Topoisomerase I, domain 4"/>
    <property type="match status" value="1"/>
</dbReference>
<dbReference type="HAMAP" id="MF_00952">
    <property type="entry name" value="Topoisom_1_prok"/>
    <property type="match status" value="1"/>
</dbReference>
<dbReference type="InterPro" id="IPR006171">
    <property type="entry name" value="TOPRIM_dom"/>
</dbReference>
<dbReference type="AlphaFoldDB" id="A4BJY7"/>
<dbReference type="InterPro" id="IPR003601">
    <property type="entry name" value="Topo_IA_2"/>
</dbReference>
<keyword evidence="4" id="KW-0460">Magnesium</keyword>
<evidence type="ECO:0000256" key="9">
    <source>
        <dbReference type="SAM" id="MobiDB-lite"/>
    </source>
</evidence>
<dbReference type="CDD" id="cd03363">
    <property type="entry name" value="TOPRIM_TopoIA_TopoI"/>
    <property type="match status" value="1"/>
</dbReference>
<dbReference type="Gene3D" id="3.40.50.140">
    <property type="match status" value="1"/>
</dbReference>
<evidence type="ECO:0000256" key="1">
    <source>
        <dbReference type="ARBA" id="ARBA00000213"/>
    </source>
</evidence>
<dbReference type="EMBL" id="AAOE01000038">
    <property type="protein sequence ID" value="EAR07588.1"/>
    <property type="molecule type" value="Genomic_DNA"/>
</dbReference>
<dbReference type="OrthoDB" id="9804262at2"/>
<comment type="caution">
    <text evidence="8">Lacks conserved residue(s) required for the propagation of feature annotation.</text>
</comment>
<accession>A4BJY7</accession>
<dbReference type="InterPro" id="IPR013825">
    <property type="entry name" value="Topo_IA_cen_sub2"/>
</dbReference>
<dbReference type="NCBIfam" id="TIGR01051">
    <property type="entry name" value="topA_bact"/>
    <property type="match status" value="1"/>
</dbReference>
<feature type="site" description="Interaction with DNA" evidence="8">
    <location>
        <position position="31"/>
    </location>
</feature>
<comment type="similarity">
    <text evidence="2 8">Belongs to the type IA topoisomerase family.</text>
</comment>
<dbReference type="GO" id="GO:0003917">
    <property type="term" value="F:DNA topoisomerase type I (single strand cut, ATP-independent) activity"/>
    <property type="evidence" value="ECO:0007669"/>
    <property type="project" value="UniProtKB-UniRule"/>
</dbReference>
<dbReference type="PANTHER" id="PTHR42785:SF1">
    <property type="entry name" value="DNA TOPOISOMERASE"/>
    <property type="match status" value="1"/>
</dbReference>
<dbReference type="InterPro" id="IPR028612">
    <property type="entry name" value="Topoisom_1_IA"/>
</dbReference>
<keyword evidence="5 8" id="KW-0799">Topoisomerase</keyword>
<dbReference type="InterPro" id="IPR034149">
    <property type="entry name" value="TOPRIM_TopoI"/>
</dbReference>
<dbReference type="InterPro" id="IPR000380">
    <property type="entry name" value="Topo_IA"/>
</dbReference>
<evidence type="ECO:0000256" key="3">
    <source>
        <dbReference type="ARBA" id="ARBA00022723"/>
    </source>
</evidence>
<dbReference type="CDD" id="cd00186">
    <property type="entry name" value="TOP1Ac"/>
    <property type="match status" value="1"/>
</dbReference>
<keyword evidence="6 8" id="KW-0238">DNA-binding</keyword>
<feature type="region of interest" description="Disordered" evidence="9">
    <location>
        <begin position="324"/>
        <end position="343"/>
    </location>
</feature>
<dbReference type="STRING" id="314283.MED297_00165"/>
<dbReference type="HOGENOM" id="CLU_002929_4_3_6"/>
<comment type="subunit">
    <text evidence="8">Monomer.</text>
</comment>
<feature type="domain" description="Topo IA-type catalytic" evidence="11">
    <location>
        <begin position="126"/>
        <end position="538"/>
    </location>
</feature>
<dbReference type="PROSITE" id="PS52039">
    <property type="entry name" value="TOPO_IA_2"/>
    <property type="match status" value="1"/>
</dbReference>
<dbReference type="Pfam" id="PF01131">
    <property type="entry name" value="Topoisom_bac"/>
    <property type="match status" value="1"/>
</dbReference>
<evidence type="ECO:0000259" key="11">
    <source>
        <dbReference type="PROSITE" id="PS52039"/>
    </source>
</evidence>
<evidence type="ECO:0000313" key="12">
    <source>
        <dbReference type="EMBL" id="EAR07588.1"/>
    </source>
</evidence>
<feature type="active site" description="O-(5'-phospho-DNA)-tyrosine intermediate" evidence="8">
    <location>
        <position position="283"/>
    </location>
</feature>
<dbReference type="InterPro" id="IPR013824">
    <property type="entry name" value="Topo_IA_cen_sub1"/>
</dbReference>
<keyword evidence="7 8" id="KW-0413">Isomerase</keyword>
<dbReference type="Pfam" id="PF01751">
    <property type="entry name" value="Toprim"/>
    <property type="match status" value="1"/>
</dbReference>
<dbReference type="RefSeq" id="WP_008041237.1">
    <property type="nucleotide sequence ID" value="NZ_AAOE01000038.1"/>
</dbReference>
<dbReference type="Gene3D" id="2.70.20.10">
    <property type="entry name" value="Topoisomerase I, domain 3"/>
    <property type="match status" value="1"/>
</dbReference>
<dbReference type="GO" id="GO:0046872">
    <property type="term" value="F:metal ion binding"/>
    <property type="evidence" value="ECO:0007669"/>
    <property type="project" value="UniProtKB-KW"/>
</dbReference>
<evidence type="ECO:0000256" key="5">
    <source>
        <dbReference type="ARBA" id="ARBA00023029"/>
    </source>
</evidence>
<dbReference type="SUPFAM" id="SSF56712">
    <property type="entry name" value="Prokaryotic type I DNA topoisomerase"/>
    <property type="match status" value="1"/>
</dbReference>
<keyword evidence="3" id="KW-0479">Metal-binding</keyword>
<proteinExistence type="inferred from homology"/>
<dbReference type="PANTHER" id="PTHR42785">
    <property type="entry name" value="DNA TOPOISOMERASE, TYPE IA, CORE"/>
    <property type="match status" value="1"/>
</dbReference>
<dbReference type="InterPro" id="IPR013826">
    <property type="entry name" value="Topo_IA_cen_sub3"/>
</dbReference>
<dbReference type="PROSITE" id="PS50880">
    <property type="entry name" value="TOPRIM"/>
    <property type="match status" value="1"/>
</dbReference>
<feature type="site" description="Interaction with DNA" evidence="8">
    <location>
        <position position="136"/>
    </location>
</feature>
<feature type="region of interest" description="Interaction with DNA" evidence="8">
    <location>
        <begin position="160"/>
        <end position="165"/>
    </location>
</feature>
<dbReference type="SMART" id="SM00436">
    <property type="entry name" value="TOP1Bc"/>
    <property type="match status" value="1"/>
</dbReference>
<dbReference type="GO" id="GO:0003677">
    <property type="term" value="F:DNA binding"/>
    <property type="evidence" value="ECO:0007669"/>
    <property type="project" value="UniProtKB-KW"/>
</dbReference>
<comment type="catalytic activity">
    <reaction evidence="1 8">
        <text>ATP-independent breakage of single-stranded DNA, followed by passage and rejoining.</text>
        <dbReference type="EC" id="5.6.2.1"/>
    </reaction>
</comment>
<evidence type="ECO:0000256" key="2">
    <source>
        <dbReference type="ARBA" id="ARBA00009446"/>
    </source>
</evidence>
<evidence type="ECO:0000313" key="13">
    <source>
        <dbReference type="Proteomes" id="UP000005953"/>
    </source>
</evidence>
<comment type="caution">
    <text evidence="12">The sequence shown here is derived from an EMBL/GenBank/DDBJ whole genome shotgun (WGS) entry which is preliminary data.</text>
</comment>
<feature type="site" description="Interaction with DNA" evidence="8">
    <location>
        <position position="471"/>
    </location>
</feature>
<evidence type="ECO:0000259" key="10">
    <source>
        <dbReference type="PROSITE" id="PS50880"/>
    </source>
</evidence>
<comment type="function">
    <text evidence="8">Releases the supercoiling and torsional tension of DNA, which is introduced during the DNA replication and transcription, by transiently cleaving and rejoining one strand of the DNA duplex. Introduces a single-strand break via transesterification at a target site in duplex DNA. The scissile phosphodiester is attacked by the catalytic tyrosine of the enzyme, resulting in the formation of a DNA-(5'-phosphotyrosyl)-enzyme intermediate and the expulsion of a 3'-OH DNA strand. The free DNA strand then undergoes passage around the unbroken strand, thus removing DNA supercoils. Finally, in the religation step, the DNA 3'-OH attacks the covalent intermediate to expel the active-site tyrosine and restore the DNA phosphodiester backbone.</text>
</comment>
<dbReference type="SMART" id="SM00493">
    <property type="entry name" value="TOPRIM"/>
    <property type="match status" value="1"/>
</dbReference>
<sequence>MKLMIVESPNKCKKIAEYLGAGWMVKASVGHIRDLPQKDLGVDVENRFRPAYVISEGKHKVVKDLQAAAAKADEVWLATDPDREGEAIAYHIRTVLGLKDNYKRVTFNEINKGSIQKALASPRKLNMQMVAAQETRRILDRLVGYTVSPALQAQSSAGMSAGRVQSPAVRLVVDREREIQGFTPQDHYTAVITLDNGLEMKLDTKPLQNAEGLVTDPAIIDAILHPLSDVIITKAATEPKQVNPKPVFTTSELQQVASTKLGLSPDQTMKQAQSLFEAGRITYHRTDDPNLSDDGWAMIAAYLESQGIPVSPERRKWKAKDANAQEAHEGIRPTSMTDEPGQGDTDQLYRLIYERAMAAVTVNGVDISTQVIAKATLDLDVPVEFKASGKVVETMGWRQLMTIEVAESKDTQLKCVPDVDQVCAVAAKSRKDQVTTPPARYTEASLVKELEKRGIGRPSTYATIFVNVFRRQYLEVGKGRQITPTPLGVAVVDALMSMEFMDYDYTANLESQLDQMVEGRLKLLDVVGPAYQQIVDDLPKVSVNQSSISQFEQGTQEACIQCGHPIKRLPKKSNPKQFFWVHVDEAHAEGCEKFIDDMRGKPYMADLQSHQCKLCNGDLERAYSKAKNRHFWVHKDDSDCAKRTYQDRSGKPVLDALPCPGCGFALVRRKKKNKNPKTGKFEHFWVHIDADHVEGCEQFIDDQIGKPALKSSL</sequence>
<dbReference type="InterPro" id="IPR005733">
    <property type="entry name" value="TopoI_bac-type"/>
</dbReference>
<dbReference type="Proteomes" id="UP000005953">
    <property type="component" value="Unassembled WGS sequence"/>
</dbReference>
<dbReference type="SMART" id="SM00437">
    <property type="entry name" value="TOP1Ac"/>
    <property type="match status" value="1"/>
</dbReference>
<organism evidence="12 13">
    <name type="scientific">Reinekea blandensis MED297</name>
    <dbReference type="NCBI Taxonomy" id="314283"/>
    <lineage>
        <taxon>Bacteria</taxon>
        <taxon>Pseudomonadati</taxon>
        <taxon>Pseudomonadota</taxon>
        <taxon>Gammaproteobacteria</taxon>
        <taxon>Oceanospirillales</taxon>
        <taxon>Saccharospirillaceae</taxon>
        <taxon>Reinekea</taxon>
    </lineage>
</organism>
<keyword evidence="13" id="KW-1185">Reference proteome</keyword>
<feature type="site" description="Interaction with DNA" evidence="8">
    <location>
        <position position="137"/>
    </location>
</feature>
<dbReference type="Gene3D" id="1.10.460.10">
    <property type="entry name" value="Topoisomerase I, domain 2"/>
    <property type="match status" value="1"/>
</dbReference>
<dbReference type="InterPro" id="IPR023405">
    <property type="entry name" value="Topo_IA_core_domain"/>
</dbReference>
<dbReference type="InterPro" id="IPR013497">
    <property type="entry name" value="Topo_IA_cen"/>
</dbReference>
<dbReference type="InterPro" id="IPR003602">
    <property type="entry name" value="Topo_IA_DNA-bd_dom"/>
</dbReference>
<feature type="site" description="Interaction with DNA" evidence="8">
    <location>
        <position position="140"/>
    </location>
</feature>
<evidence type="ECO:0000256" key="7">
    <source>
        <dbReference type="ARBA" id="ARBA00023235"/>
    </source>
</evidence>
<protein>
    <recommendedName>
        <fullName evidence="8">DNA topoisomerase 1</fullName>
        <ecNumber evidence="8">5.6.2.1</ecNumber>
    </recommendedName>
    <alternativeName>
        <fullName evidence="8">DNA topoisomerase I</fullName>
    </alternativeName>
</protein>
<feature type="site" description="Interaction with DNA" evidence="8">
    <location>
        <position position="145"/>
    </location>
</feature>
<feature type="site" description="Interaction with DNA" evidence="8">
    <location>
        <position position="285"/>
    </location>
</feature>
<evidence type="ECO:0000256" key="6">
    <source>
        <dbReference type="ARBA" id="ARBA00023125"/>
    </source>
</evidence>
<reference evidence="12 13" key="1">
    <citation type="submission" date="2006-02" db="EMBL/GenBank/DDBJ databases">
        <authorList>
            <person name="Pinhassi J."/>
            <person name="Pedros-Alio C."/>
            <person name="Ferriera S."/>
            <person name="Johnson J."/>
            <person name="Kravitz S."/>
            <person name="Halpern A."/>
            <person name="Remington K."/>
            <person name="Beeson K."/>
            <person name="Tran B."/>
            <person name="Rogers Y.-H."/>
            <person name="Friedman R."/>
            <person name="Venter J.C."/>
        </authorList>
    </citation>
    <scope>NUCLEOTIDE SEQUENCE [LARGE SCALE GENOMIC DNA]</scope>
    <source>
        <strain evidence="12 13">MED297</strain>
    </source>
</reference>
<dbReference type="PRINTS" id="PR00417">
    <property type="entry name" value="PRTPISMRASEI"/>
</dbReference>
<evidence type="ECO:0000256" key="8">
    <source>
        <dbReference type="HAMAP-Rule" id="MF_00952"/>
    </source>
</evidence>
<feature type="domain" description="Toprim" evidence="10">
    <location>
        <begin position="1"/>
        <end position="110"/>
    </location>
</feature>
<gene>
    <name evidence="8" type="primary">topA</name>
    <name evidence="12" type="ORF">MED297_00165</name>
</gene>
<name>A4BJY7_9GAMM</name>